<keyword evidence="5 11" id="KW-0863">Zinc-finger</keyword>
<evidence type="ECO:0000256" key="2">
    <source>
        <dbReference type="ARBA" id="ARBA00006991"/>
    </source>
</evidence>
<dbReference type="FunFam" id="3.30.160.60:FF:000340">
    <property type="entry name" value="zinc finger protein 473 isoform X1"/>
    <property type="match status" value="1"/>
</dbReference>
<dbReference type="Gene3D" id="3.30.160.60">
    <property type="entry name" value="Classic Zinc Finger"/>
    <property type="match status" value="4"/>
</dbReference>
<dbReference type="GO" id="GO:0000981">
    <property type="term" value="F:DNA-binding transcription factor activity, RNA polymerase II-specific"/>
    <property type="evidence" value="ECO:0007669"/>
    <property type="project" value="TreeGrafter"/>
</dbReference>
<evidence type="ECO:0000256" key="7">
    <source>
        <dbReference type="ARBA" id="ARBA00023015"/>
    </source>
</evidence>
<dbReference type="Gene3D" id="6.10.140.140">
    <property type="match status" value="1"/>
</dbReference>
<keyword evidence="16" id="KW-1185">Reference proteome</keyword>
<evidence type="ECO:0000313" key="15">
    <source>
        <dbReference type="Ensembl" id="ENSUAMP00000013917.1"/>
    </source>
</evidence>
<evidence type="ECO:0000256" key="8">
    <source>
        <dbReference type="ARBA" id="ARBA00023125"/>
    </source>
</evidence>
<dbReference type="PANTHER" id="PTHR24381">
    <property type="entry name" value="ZINC FINGER PROTEIN"/>
    <property type="match status" value="1"/>
</dbReference>
<dbReference type="SMART" id="SM00355">
    <property type="entry name" value="ZnF_C2H2"/>
    <property type="match status" value="4"/>
</dbReference>
<feature type="domain" description="C2H2-type" evidence="13">
    <location>
        <begin position="310"/>
        <end position="337"/>
    </location>
</feature>
<evidence type="ECO:0000259" key="13">
    <source>
        <dbReference type="PROSITE" id="PS50157"/>
    </source>
</evidence>
<dbReference type="AlphaFoldDB" id="A0A452R5W4"/>
<feature type="compositionally biased region" description="Polar residues" evidence="12">
    <location>
        <begin position="226"/>
        <end position="251"/>
    </location>
</feature>
<dbReference type="InterPro" id="IPR013087">
    <property type="entry name" value="Znf_C2H2_type"/>
</dbReference>
<dbReference type="GeneTree" id="ENSGT00940000162921"/>
<dbReference type="PROSITE" id="PS50157">
    <property type="entry name" value="ZINC_FINGER_C2H2_2"/>
    <property type="match status" value="4"/>
</dbReference>
<dbReference type="Pfam" id="PF00096">
    <property type="entry name" value="zf-C2H2"/>
    <property type="match status" value="4"/>
</dbReference>
<reference evidence="16" key="1">
    <citation type="submission" date="2016-06" db="EMBL/GenBank/DDBJ databases">
        <title>De novo assembly and RNA-Seq shows season-dependent expression and editing in black bear kidneys.</title>
        <authorList>
            <person name="Korstanje R."/>
            <person name="Srivastava A."/>
            <person name="Sarsani V.K."/>
            <person name="Sheehan S.M."/>
            <person name="Seger R.L."/>
            <person name="Barter M.E."/>
            <person name="Lindqvist C."/>
            <person name="Brody L.C."/>
            <person name="Mullikin J.C."/>
        </authorList>
    </citation>
    <scope>NUCLEOTIDE SEQUENCE [LARGE SCALE GENOMIC DNA]</scope>
</reference>
<accession>A0A452R5W4</accession>
<name>A0A452R5W4_URSAM</name>
<organism evidence="15 16">
    <name type="scientific">Ursus americanus</name>
    <name type="common">American black bear</name>
    <name type="synonym">Euarctos americanus</name>
    <dbReference type="NCBI Taxonomy" id="9643"/>
    <lineage>
        <taxon>Eukaryota</taxon>
        <taxon>Metazoa</taxon>
        <taxon>Chordata</taxon>
        <taxon>Craniata</taxon>
        <taxon>Vertebrata</taxon>
        <taxon>Euteleostomi</taxon>
        <taxon>Mammalia</taxon>
        <taxon>Eutheria</taxon>
        <taxon>Laurasiatheria</taxon>
        <taxon>Carnivora</taxon>
        <taxon>Caniformia</taxon>
        <taxon>Ursidae</taxon>
        <taxon>Ursus</taxon>
    </lineage>
</organism>
<dbReference type="PROSITE" id="PS00028">
    <property type="entry name" value="ZINC_FINGER_C2H2_1"/>
    <property type="match status" value="4"/>
</dbReference>
<evidence type="ECO:0000313" key="16">
    <source>
        <dbReference type="Proteomes" id="UP000291022"/>
    </source>
</evidence>
<feature type="compositionally biased region" description="Basic and acidic residues" evidence="12">
    <location>
        <begin position="48"/>
        <end position="57"/>
    </location>
</feature>
<keyword evidence="10" id="KW-0539">Nucleus</keyword>
<reference evidence="15" key="3">
    <citation type="submission" date="2025-09" db="UniProtKB">
        <authorList>
            <consortium name="Ensembl"/>
        </authorList>
    </citation>
    <scope>IDENTIFICATION</scope>
</reference>
<feature type="domain" description="KRAB" evidence="14">
    <location>
        <begin position="1"/>
        <end position="70"/>
    </location>
</feature>
<reference evidence="15" key="2">
    <citation type="submission" date="2025-08" db="UniProtKB">
        <authorList>
            <consortium name="Ensembl"/>
        </authorList>
    </citation>
    <scope>IDENTIFICATION</scope>
</reference>
<dbReference type="Pfam" id="PF01352">
    <property type="entry name" value="KRAB"/>
    <property type="match status" value="1"/>
</dbReference>
<feature type="domain" description="C2H2-type" evidence="13">
    <location>
        <begin position="338"/>
        <end position="365"/>
    </location>
</feature>
<feature type="domain" description="C2H2-type" evidence="13">
    <location>
        <begin position="282"/>
        <end position="309"/>
    </location>
</feature>
<dbReference type="FunFam" id="3.30.160.60:FF:000634">
    <property type="entry name" value="Zinc finger X-chromosomal protein"/>
    <property type="match status" value="1"/>
</dbReference>
<dbReference type="Ensembl" id="ENSUAMT00000015623.1">
    <property type="protein sequence ID" value="ENSUAMP00000013917.1"/>
    <property type="gene ID" value="ENSUAMG00000011199.1"/>
</dbReference>
<evidence type="ECO:0000256" key="5">
    <source>
        <dbReference type="ARBA" id="ARBA00022771"/>
    </source>
</evidence>
<evidence type="ECO:0000259" key="14">
    <source>
        <dbReference type="PROSITE" id="PS50805"/>
    </source>
</evidence>
<dbReference type="STRING" id="9643.ENSUAMP00000013917"/>
<dbReference type="SUPFAM" id="SSF57667">
    <property type="entry name" value="beta-beta-alpha zinc fingers"/>
    <property type="match status" value="2"/>
</dbReference>
<keyword evidence="8" id="KW-0238">DNA-binding</keyword>
<dbReference type="Proteomes" id="UP000291022">
    <property type="component" value="Unassembled WGS sequence"/>
</dbReference>
<evidence type="ECO:0000256" key="3">
    <source>
        <dbReference type="ARBA" id="ARBA00022723"/>
    </source>
</evidence>
<dbReference type="SUPFAM" id="SSF109640">
    <property type="entry name" value="KRAB domain (Kruppel-associated box)"/>
    <property type="match status" value="1"/>
</dbReference>
<proteinExistence type="inferred from homology"/>
<feature type="region of interest" description="Disordered" evidence="12">
    <location>
        <begin position="37"/>
        <end position="127"/>
    </location>
</feature>
<evidence type="ECO:0000256" key="11">
    <source>
        <dbReference type="PROSITE-ProRule" id="PRU00042"/>
    </source>
</evidence>
<dbReference type="InterPro" id="IPR036051">
    <property type="entry name" value="KRAB_dom_sf"/>
</dbReference>
<comment type="subcellular location">
    <subcellularLocation>
        <location evidence="1">Nucleus</location>
    </subcellularLocation>
</comment>
<feature type="domain" description="C2H2-type" evidence="13">
    <location>
        <begin position="366"/>
        <end position="389"/>
    </location>
</feature>
<evidence type="ECO:0000256" key="1">
    <source>
        <dbReference type="ARBA" id="ARBA00004123"/>
    </source>
</evidence>
<dbReference type="CDD" id="cd07765">
    <property type="entry name" value="KRAB_A-box"/>
    <property type="match status" value="1"/>
</dbReference>
<evidence type="ECO:0000256" key="6">
    <source>
        <dbReference type="ARBA" id="ARBA00022833"/>
    </source>
</evidence>
<dbReference type="GO" id="GO:0005634">
    <property type="term" value="C:nucleus"/>
    <property type="evidence" value="ECO:0007669"/>
    <property type="project" value="UniProtKB-SubCell"/>
</dbReference>
<protein>
    <recommendedName>
        <fullName evidence="17">Zinc finger protein 114</fullName>
    </recommendedName>
</protein>
<evidence type="ECO:0000256" key="4">
    <source>
        <dbReference type="ARBA" id="ARBA00022737"/>
    </source>
</evidence>
<dbReference type="FunFam" id="3.30.160.60:FF:000641">
    <property type="entry name" value="zinc finger protein 317 isoform X2"/>
    <property type="match status" value="1"/>
</dbReference>
<keyword evidence="9" id="KW-0804">Transcription</keyword>
<dbReference type="PROSITE" id="PS50805">
    <property type="entry name" value="KRAB"/>
    <property type="match status" value="1"/>
</dbReference>
<dbReference type="GO" id="GO:0000977">
    <property type="term" value="F:RNA polymerase II transcription regulatory region sequence-specific DNA binding"/>
    <property type="evidence" value="ECO:0007669"/>
    <property type="project" value="TreeGrafter"/>
</dbReference>
<evidence type="ECO:0000256" key="10">
    <source>
        <dbReference type="ARBA" id="ARBA00023242"/>
    </source>
</evidence>
<keyword evidence="6" id="KW-0862">Zinc</keyword>
<comment type="similarity">
    <text evidence="2">Belongs to the krueppel C2H2-type zinc-finger protein family.</text>
</comment>
<dbReference type="InterPro" id="IPR036236">
    <property type="entry name" value="Znf_C2H2_sf"/>
</dbReference>
<evidence type="ECO:0000256" key="9">
    <source>
        <dbReference type="ARBA" id="ARBA00023163"/>
    </source>
</evidence>
<feature type="region of interest" description="Disordered" evidence="12">
    <location>
        <begin position="226"/>
        <end position="254"/>
    </location>
</feature>
<feature type="compositionally biased region" description="Basic and acidic residues" evidence="12">
    <location>
        <begin position="73"/>
        <end position="127"/>
    </location>
</feature>
<evidence type="ECO:0000256" key="12">
    <source>
        <dbReference type="SAM" id="MobiDB-lite"/>
    </source>
</evidence>
<dbReference type="OMA" id="YVYQSFL"/>
<evidence type="ECO:0008006" key="17">
    <source>
        <dbReference type="Google" id="ProtNLM"/>
    </source>
</evidence>
<dbReference type="FunFam" id="3.30.160.60:FF:000056">
    <property type="entry name" value="Zinc finger and SCAN domain-containing 20"/>
    <property type="match status" value="1"/>
</dbReference>
<keyword evidence="4" id="KW-0677">Repeat</keyword>
<sequence length="389" mass="44945">WALLDSAQRILYRDVMLENCRNLASCPFISDSVTQHKAKNSTRQQDILARKTPDEASRVCAVSHSSRPSPSGEDWKCPRTDKPPKQREQKLKQVATVHKEGESPGRLRDYHEMRDDSLSSSRRDSTRNRIQKCGSHILVQNPILTSHRKIHRNNENDRVLWQSVELTPFVGSQAEPESKIWIDRQNNILHVHNSICVGVDIDEWDPFGEEVSLRVYKTPTTEKTYDESNSCETTFQNTSTRDVQRPSYTADTNHEKNQGEKTFAHMANSDSHGKTKTRGEKYKCQDCRKSYVYQSFLMRHMEIHTGEKPYECKTCGKAFRYSLHLNKHLKKHIVKKSYKCGGCGEDFSESSKLTEHRRVHSAEKPYKCEECGKAFISSSRFKNHLKTHS</sequence>
<keyword evidence="3" id="KW-0479">Metal-binding</keyword>
<dbReference type="PANTHER" id="PTHR24381:SF455">
    <property type="entry name" value="RB-ASSOCIATED KRAB ZINC FINGER PROTEIN-RELATED"/>
    <property type="match status" value="1"/>
</dbReference>
<dbReference type="GO" id="GO:0008270">
    <property type="term" value="F:zinc ion binding"/>
    <property type="evidence" value="ECO:0007669"/>
    <property type="project" value="UniProtKB-KW"/>
</dbReference>
<keyword evidence="7" id="KW-0805">Transcription regulation</keyword>
<dbReference type="InterPro" id="IPR001909">
    <property type="entry name" value="KRAB"/>
</dbReference>